<dbReference type="KEGG" id="fae:FAES_3856"/>
<gene>
    <name evidence="2" type="ORF">FAES_3856</name>
</gene>
<dbReference type="AlphaFoldDB" id="I0KCK9"/>
<dbReference type="STRING" id="1166018.FAES_3856"/>
<feature type="transmembrane region" description="Helical" evidence="1">
    <location>
        <begin position="152"/>
        <end position="177"/>
    </location>
</feature>
<feature type="transmembrane region" description="Helical" evidence="1">
    <location>
        <begin position="184"/>
        <end position="203"/>
    </location>
</feature>
<keyword evidence="1" id="KW-0472">Membrane</keyword>
<sequence length="395" mass="45274">MNQEPLLHRLNAFSFMTTSLPPVYPATTWFVKGCECTLAIIGVLNVLMTGLEFVPDAFWIRYGQYAQNVLLGIVVVSLLGGITYAWIWHRQERDGRVSSGARHAWLQGIIRYWLAFEISTYGFAKLFKTQFDTPPDRFDMPVGDLSGFQLTWFYYGYSYTLAVIIALLQIGGCLLLLYRRTTLLGVMILLPVMVNIVLINLFYTIALGALYNSLVFTLGLLFLLALDWPKLKRAFWDIVDRLPPVVIGRHWIKPFLRLLPLLAAFGMIQVLAHDRKKENGLVGAWAVKQLTRNGQRVSSTAWLTDTTAWNRLYFTGWQEVALSPNPYRYKPAEGLRGRYEYDSTTNGLRLLIARKKNDPKPDTLRATLSERTQKTLRIKGVWWGDTLDLQLTRLR</sequence>
<feature type="transmembrane region" description="Helical" evidence="1">
    <location>
        <begin position="209"/>
        <end position="226"/>
    </location>
</feature>
<accession>I0KCK9</accession>
<dbReference type="PATRIC" id="fig|1166018.3.peg.801"/>
<dbReference type="Proteomes" id="UP000011058">
    <property type="component" value="Chromosome"/>
</dbReference>
<evidence type="ECO:0008006" key="4">
    <source>
        <dbReference type="Google" id="ProtNLM"/>
    </source>
</evidence>
<name>I0KCK9_9BACT</name>
<proteinExistence type="predicted"/>
<keyword evidence="1" id="KW-1133">Transmembrane helix</keyword>
<keyword evidence="1" id="KW-0812">Transmembrane</keyword>
<keyword evidence="3" id="KW-1185">Reference proteome</keyword>
<dbReference type="HOGENOM" id="CLU_789331_0_0_10"/>
<protein>
    <recommendedName>
        <fullName evidence="4">DoxX family protein</fullName>
    </recommendedName>
</protein>
<feature type="transmembrane region" description="Helical" evidence="1">
    <location>
        <begin position="69"/>
        <end position="88"/>
    </location>
</feature>
<evidence type="ECO:0000313" key="3">
    <source>
        <dbReference type="Proteomes" id="UP000011058"/>
    </source>
</evidence>
<reference evidence="2 3" key="1">
    <citation type="journal article" date="2012" name="J. Bacteriol.">
        <title>Genome Sequence of Fibrella aestuarina BUZ 2T, a Filamentous Marine Bacterium.</title>
        <authorList>
            <person name="Filippini M."/>
            <person name="Qi W."/>
            <person name="Blom J."/>
            <person name="Goesmann A."/>
            <person name="Smits T.H."/>
            <person name="Bagheri H.C."/>
        </authorList>
    </citation>
    <scope>NUCLEOTIDE SEQUENCE [LARGE SCALE GENOMIC DNA]</scope>
    <source>
        <strain evidence="3">BUZ 2T</strain>
    </source>
</reference>
<evidence type="ECO:0000313" key="2">
    <source>
        <dbReference type="EMBL" id="CCH01862.1"/>
    </source>
</evidence>
<organism evidence="2 3">
    <name type="scientific">Fibrella aestuarina BUZ 2</name>
    <dbReference type="NCBI Taxonomy" id="1166018"/>
    <lineage>
        <taxon>Bacteria</taxon>
        <taxon>Pseudomonadati</taxon>
        <taxon>Bacteroidota</taxon>
        <taxon>Cytophagia</taxon>
        <taxon>Cytophagales</taxon>
        <taxon>Spirosomataceae</taxon>
        <taxon>Fibrella</taxon>
    </lineage>
</organism>
<dbReference type="EMBL" id="HE796683">
    <property type="protein sequence ID" value="CCH01862.1"/>
    <property type="molecule type" value="Genomic_DNA"/>
</dbReference>
<dbReference type="eggNOG" id="ENOG5031KQM">
    <property type="taxonomic scope" value="Bacteria"/>
</dbReference>
<evidence type="ECO:0000256" key="1">
    <source>
        <dbReference type="SAM" id="Phobius"/>
    </source>
</evidence>
<feature type="transmembrane region" description="Helical" evidence="1">
    <location>
        <begin position="29"/>
        <end position="48"/>
    </location>
</feature>